<dbReference type="PANTHER" id="PTHR32100">
    <property type="entry name" value="OMEGA-6 FATTY ACID DESATURASE, CHLOROPLASTIC"/>
    <property type="match status" value="1"/>
</dbReference>
<dbReference type="AlphaFoldDB" id="A0AAD6IQ87"/>
<dbReference type="InterPro" id="IPR005804">
    <property type="entry name" value="FA_desaturase_dom"/>
</dbReference>
<dbReference type="GO" id="GO:0006629">
    <property type="term" value="P:lipid metabolic process"/>
    <property type="evidence" value="ECO:0007669"/>
    <property type="project" value="InterPro"/>
</dbReference>
<keyword evidence="1" id="KW-0812">Transmembrane</keyword>
<proteinExistence type="predicted"/>
<keyword evidence="4" id="KW-1185">Reference proteome</keyword>
<organism evidence="3 4">
    <name type="scientific">Penicillium canescens</name>
    <dbReference type="NCBI Taxonomy" id="5083"/>
    <lineage>
        <taxon>Eukaryota</taxon>
        <taxon>Fungi</taxon>
        <taxon>Dikarya</taxon>
        <taxon>Ascomycota</taxon>
        <taxon>Pezizomycotina</taxon>
        <taxon>Eurotiomycetes</taxon>
        <taxon>Eurotiomycetidae</taxon>
        <taxon>Eurotiales</taxon>
        <taxon>Aspergillaceae</taxon>
        <taxon>Penicillium</taxon>
    </lineage>
</organism>
<dbReference type="Pfam" id="PF00487">
    <property type="entry name" value="FA_desaturase"/>
    <property type="match status" value="1"/>
</dbReference>
<feature type="transmembrane region" description="Helical" evidence="1">
    <location>
        <begin position="91"/>
        <end position="108"/>
    </location>
</feature>
<reference evidence="3" key="2">
    <citation type="submission" date="2023-01" db="EMBL/GenBank/DDBJ databases">
        <authorList>
            <person name="Petersen C."/>
        </authorList>
    </citation>
    <scope>NUCLEOTIDE SEQUENCE</scope>
    <source>
        <strain evidence="3">IBT 15450</strain>
    </source>
</reference>
<name>A0AAD6IQ87_PENCN</name>
<dbReference type="GO" id="GO:0016491">
    <property type="term" value="F:oxidoreductase activity"/>
    <property type="evidence" value="ECO:0007669"/>
    <property type="project" value="InterPro"/>
</dbReference>
<keyword evidence="1" id="KW-0472">Membrane</keyword>
<feature type="domain" description="Fatty acid desaturase" evidence="2">
    <location>
        <begin position="51"/>
        <end position="210"/>
    </location>
</feature>
<sequence>MQKDTAFVPFTEGEYAAKRGISIQGIRDLTEDTPLTNLIHLIGHQLFGWPMYLLFAVSTGNNSAPGNLRQGHFTASHFDPFSALFTSAQRIYVVLSDVGLAFMGWALLHMTSKLGIAKVMLLYFMPYLWVNSWIVGITYLHHTHPSVPHYADRNWTYMKGALCTVDRSLGFIGRHFFHEIVDYHVIHHLFPSIPFYRAEEASIAIRPLLGLRYREDKKASFLSSLFQTFRTCKYVSDDEGNDVYNWQQKSGM</sequence>
<protein>
    <submittedName>
        <fullName evidence="3">Fatty acid desaturase</fullName>
    </submittedName>
</protein>
<comment type="caution">
    <text evidence="3">The sequence shown here is derived from an EMBL/GenBank/DDBJ whole genome shotgun (WGS) entry which is preliminary data.</text>
</comment>
<feature type="transmembrane region" description="Helical" evidence="1">
    <location>
        <begin position="120"/>
        <end position="140"/>
    </location>
</feature>
<reference evidence="3" key="1">
    <citation type="journal article" date="2023" name="IMA Fungus">
        <title>Comparative genomic study of the Penicillium genus elucidates a diverse pangenome and 15 lateral gene transfer events.</title>
        <authorList>
            <person name="Petersen C."/>
            <person name="Sorensen T."/>
            <person name="Nielsen M.R."/>
            <person name="Sondergaard T.E."/>
            <person name="Sorensen J.L."/>
            <person name="Fitzpatrick D.A."/>
            <person name="Frisvad J.C."/>
            <person name="Nielsen K.L."/>
        </authorList>
    </citation>
    <scope>NUCLEOTIDE SEQUENCE</scope>
    <source>
        <strain evidence="3">IBT 15450</strain>
    </source>
</reference>
<evidence type="ECO:0000313" key="3">
    <source>
        <dbReference type="EMBL" id="KAJ6057887.1"/>
    </source>
</evidence>
<evidence type="ECO:0000256" key="1">
    <source>
        <dbReference type="SAM" id="Phobius"/>
    </source>
</evidence>
<accession>A0AAD6IQ87</accession>
<gene>
    <name evidence="3" type="ORF">N7460_001161</name>
</gene>
<evidence type="ECO:0000259" key="2">
    <source>
        <dbReference type="Pfam" id="PF00487"/>
    </source>
</evidence>
<keyword evidence="1" id="KW-1133">Transmembrane helix</keyword>
<evidence type="ECO:0000313" key="4">
    <source>
        <dbReference type="Proteomes" id="UP001219568"/>
    </source>
</evidence>
<dbReference type="Proteomes" id="UP001219568">
    <property type="component" value="Unassembled WGS sequence"/>
</dbReference>
<dbReference type="EMBL" id="JAQJZL010000001">
    <property type="protein sequence ID" value="KAJ6057887.1"/>
    <property type="molecule type" value="Genomic_DNA"/>
</dbReference>
<dbReference type="InterPro" id="IPR012171">
    <property type="entry name" value="Fatty_acid_desaturase"/>
</dbReference>